<dbReference type="Ensembl" id="ENSKMAT00000011947.1">
    <property type="protein sequence ID" value="ENSKMAP00000011768.1"/>
    <property type="gene ID" value="ENSKMAG00000008860.1"/>
</dbReference>
<dbReference type="PANTHER" id="PTHR31635">
    <property type="entry name" value="REVERSE TRANSCRIPTASE DOMAIN-CONTAINING PROTEIN-RELATED"/>
    <property type="match status" value="1"/>
</dbReference>
<dbReference type="InterPro" id="IPR000477">
    <property type="entry name" value="RT_dom"/>
</dbReference>
<name>A0A3Q3A5T6_KRYMA</name>
<keyword evidence="3" id="KW-1185">Reference proteome</keyword>
<proteinExistence type="predicted"/>
<dbReference type="Pfam" id="PF00078">
    <property type="entry name" value="RVT_1"/>
    <property type="match status" value="1"/>
</dbReference>
<evidence type="ECO:0000259" key="1">
    <source>
        <dbReference type="Pfam" id="PF00078"/>
    </source>
</evidence>
<reference evidence="2" key="1">
    <citation type="submission" date="2025-08" db="UniProtKB">
        <authorList>
            <consortium name="Ensembl"/>
        </authorList>
    </citation>
    <scope>IDENTIFICATION</scope>
</reference>
<accession>A0A3Q3A5T6</accession>
<evidence type="ECO:0000313" key="3">
    <source>
        <dbReference type="Proteomes" id="UP000264800"/>
    </source>
</evidence>
<reference evidence="2" key="2">
    <citation type="submission" date="2025-09" db="UniProtKB">
        <authorList>
            <consortium name="Ensembl"/>
        </authorList>
    </citation>
    <scope>IDENTIFICATION</scope>
</reference>
<protein>
    <recommendedName>
        <fullName evidence="1">Reverse transcriptase domain-containing protein</fullName>
    </recommendedName>
</protein>
<dbReference type="PANTHER" id="PTHR31635:SF196">
    <property type="entry name" value="REVERSE TRANSCRIPTASE DOMAIN-CONTAINING PROTEIN-RELATED"/>
    <property type="match status" value="1"/>
</dbReference>
<organism evidence="2 3">
    <name type="scientific">Kryptolebias marmoratus</name>
    <name type="common">Mangrove killifish</name>
    <name type="synonym">Rivulus marmoratus</name>
    <dbReference type="NCBI Taxonomy" id="37003"/>
    <lineage>
        <taxon>Eukaryota</taxon>
        <taxon>Metazoa</taxon>
        <taxon>Chordata</taxon>
        <taxon>Craniata</taxon>
        <taxon>Vertebrata</taxon>
        <taxon>Euteleostomi</taxon>
        <taxon>Actinopterygii</taxon>
        <taxon>Neopterygii</taxon>
        <taxon>Teleostei</taxon>
        <taxon>Neoteleostei</taxon>
        <taxon>Acanthomorphata</taxon>
        <taxon>Ovalentaria</taxon>
        <taxon>Atherinomorphae</taxon>
        <taxon>Cyprinodontiformes</taxon>
        <taxon>Rivulidae</taxon>
        <taxon>Kryptolebias</taxon>
    </lineage>
</organism>
<dbReference type="STRING" id="37003.ENSKMAP00000011768"/>
<dbReference type="GeneTree" id="ENSGT01150000286916"/>
<feature type="domain" description="Reverse transcriptase" evidence="1">
    <location>
        <begin position="52"/>
        <end position="157"/>
    </location>
</feature>
<dbReference type="Proteomes" id="UP000264800">
    <property type="component" value="Unplaced"/>
</dbReference>
<dbReference type="OMA" id="RITEYIW"/>
<evidence type="ECO:0000313" key="2">
    <source>
        <dbReference type="Ensembl" id="ENSKMAP00000011768.1"/>
    </source>
</evidence>
<dbReference type="AlphaFoldDB" id="A0A3Q3A5T6"/>
<sequence length="332" mass="38518">MHEPKLPPPENFSGESEQCRPFLTQCEIHFQLQPSSFPSERCYINKCTYLPTLSPLMFNIAIEPLAAALRNDLEVMGINRAGKIFTVSLYADDLLLFLADPYKFIPKAIKPIEEFGRISGYLINKAKCLIFPVIDKANQLPPNSFPFTVRSEKFAYLEVNITRNYKDLFKHNFNIAFNQFMQDMECWSFLPLSLAGRINSVKMVLMPKLLFLFQTIPIFIPNSFFKKLEKITFMYIWNENIPRIRKEFLERRKEEGGLDMPNYMHFYWAANVCKLCFWFKPAESKTVSVWSLMEQNSCKSGSLASVVCSPQPLDKRLITINPITLGAIKIWE</sequence>